<gene>
    <name evidence="3" type="ORF">CANTADRAFT_24381</name>
</gene>
<keyword evidence="1" id="KW-0812">Transmembrane</keyword>
<sequence length="120" mass="13087">MFRSALMSIVLVLWLYVKVAEGNPILGEVYELVNGGYDNSHGVAKGGGLVTFGSGKLEARDDGYDHITGPIKEHIQTHRGISKRKRVLFFSFGVTLIAAGLYVMYVSLGMGNDTKTTVTY</sequence>
<feature type="transmembrane region" description="Helical" evidence="1">
    <location>
        <begin position="87"/>
        <end position="105"/>
    </location>
</feature>
<keyword evidence="1" id="KW-1133">Transmembrane helix</keyword>
<accession>A0A1E4SPI1</accession>
<keyword evidence="2" id="KW-0732">Signal</keyword>
<reference evidence="4" key="1">
    <citation type="submission" date="2016-05" db="EMBL/GenBank/DDBJ databases">
        <title>Comparative genomics of biotechnologically important yeasts.</title>
        <authorList>
            <consortium name="DOE Joint Genome Institute"/>
            <person name="Riley R."/>
            <person name="Haridas S."/>
            <person name="Wolfe K.H."/>
            <person name="Lopes M.R."/>
            <person name="Hittinger C.T."/>
            <person name="Goker M."/>
            <person name="Salamov A."/>
            <person name="Wisecaver J."/>
            <person name="Long T.M."/>
            <person name="Aerts A.L."/>
            <person name="Barry K."/>
            <person name="Choi C."/>
            <person name="Clum A."/>
            <person name="Coughlan A.Y."/>
            <person name="Deshpande S."/>
            <person name="Douglass A.P."/>
            <person name="Hanson S.J."/>
            <person name="Klenk H.-P."/>
            <person name="Labutti K."/>
            <person name="Lapidus A."/>
            <person name="Lindquist E."/>
            <person name="Lipzen A."/>
            <person name="Meier-Kolthoff J.P."/>
            <person name="Ohm R.A."/>
            <person name="Otillar R.P."/>
            <person name="Pangilinan J."/>
            <person name="Peng Y."/>
            <person name="Rokas A."/>
            <person name="Rosa C.A."/>
            <person name="Scheuner C."/>
            <person name="Sibirny A.A."/>
            <person name="Slot J.C."/>
            <person name="Stielow J.B."/>
            <person name="Sun H."/>
            <person name="Kurtzman C.P."/>
            <person name="Blackwell M."/>
            <person name="Grigoriev I.V."/>
            <person name="Jeffries T.W."/>
        </authorList>
    </citation>
    <scope>NUCLEOTIDE SEQUENCE [LARGE SCALE GENOMIC DNA]</scope>
    <source>
        <strain evidence="4">NRRL Y-17324</strain>
    </source>
</reference>
<name>A0A1E4SPI1_9ASCO</name>
<protein>
    <submittedName>
        <fullName evidence="3">Uncharacterized protein</fullName>
    </submittedName>
</protein>
<keyword evidence="4" id="KW-1185">Reference proteome</keyword>
<dbReference type="GeneID" id="30981234"/>
<dbReference type="EMBL" id="KV453909">
    <property type="protein sequence ID" value="ODV81434.1"/>
    <property type="molecule type" value="Genomic_DNA"/>
</dbReference>
<dbReference type="AlphaFoldDB" id="A0A1E4SPI1"/>
<evidence type="ECO:0000256" key="1">
    <source>
        <dbReference type="SAM" id="Phobius"/>
    </source>
</evidence>
<evidence type="ECO:0000313" key="4">
    <source>
        <dbReference type="Proteomes" id="UP000094285"/>
    </source>
</evidence>
<keyword evidence="1" id="KW-0472">Membrane</keyword>
<dbReference type="Proteomes" id="UP000094285">
    <property type="component" value="Unassembled WGS sequence"/>
</dbReference>
<evidence type="ECO:0000313" key="3">
    <source>
        <dbReference type="EMBL" id="ODV81434.1"/>
    </source>
</evidence>
<organism evidence="3 4">
    <name type="scientific">Suhomyces tanzawaensis NRRL Y-17324</name>
    <dbReference type="NCBI Taxonomy" id="984487"/>
    <lineage>
        <taxon>Eukaryota</taxon>
        <taxon>Fungi</taxon>
        <taxon>Dikarya</taxon>
        <taxon>Ascomycota</taxon>
        <taxon>Saccharomycotina</taxon>
        <taxon>Pichiomycetes</taxon>
        <taxon>Debaryomycetaceae</taxon>
        <taxon>Suhomyces</taxon>
    </lineage>
</organism>
<feature type="chain" id="PRO_5009162892" evidence="2">
    <location>
        <begin position="23"/>
        <end position="120"/>
    </location>
</feature>
<proteinExistence type="predicted"/>
<feature type="signal peptide" evidence="2">
    <location>
        <begin position="1"/>
        <end position="22"/>
    </location>
</feature>
<evidence type="ECO:0000256" key="2">
    <source>
        <dbReference type="SAM" id="SignalP"/>
    </source>
</evidence>
<dbReference type="RefSeq" id="XP_020066556.1">
    <property type="nucleotide sequence ID" value="XM_020207097.1"/>
</dbReference>